<dbReference type="InterPro" id="IPR000719">
    <property type="entry name" value="Prot_kinase_dom"/>
</dbReference>
<evidence type="ECO:0000313" key="8">
    <source>
        <dbReference type="Proteomes" id="UP000541444"/>
    </source>
</evidence>
<protein>
    <recommendedName>
        <fullName evidence="3">RING-type E3 ubiquitin transferase</fullName>
        <ecNumber evidence="3">2.3.2.27</ecNumber>
    </recommendedName>
</protein>
<dbReference type="GO" id="GO:0016567">
    <property type="term" value="P:protein ubiquitination"/>
    <property type="evidence" value="ECO:0007669"/>
    <property type="project" value="UniProtKB-UniPathway"/>
</dbReference>
<evidence type="ECO:0000313" key="7">
    <source>
        <dbReference type="EMBL" id="KAF6174095.1"/>
    </source>
</evidence>
<comment type="caution">
    <text evidence="7">The sequence shown here is derived from an EMBL/GenBank/DDBJ whole genome shotgun (WGS) entry which is preliminary data.</text>
</comment>
<dbReference type="SUPFAM" id="SSF57850">
    <property type="entry name" value="RING/U-box"/>
    <property type="match status" value="1"/>
</dbReference>
<comment type="catalytic activity">
    <reaction evidence="1">
        <text>S-ubiquitinyl-[E2 ubiquitin-conjugating enzyme]-L-cysteine + [acceptor protein]-L-lysine = [E2 ubiquitin-conjugating enzyme]-L-cysteine + N(6)-ubiquitinyl-[acceptor protein]-L-lysine.</text>
        <dbReference type="EC" id="2.3.2.27"/>
    </reaction>
</comment>
<reference evidence="7 8" key="1">
    <citation type="journal article" date="2020" name="IScience">
        <title>Genome Sequencing of the Endangered Kingdonia uniflora (Circaeasteraceae, Ranunculales) Reveals Potential Mechanisms of Evolutionary Specialization.</title>
        <authorList>
            <person name="Sun Y."/>
            <person name="Deng T."/>
            <person name="Zhang A."/>
            <person name="Moore M.J."/>
            <person name="Landis J.B."/>
            <person name="Lin N."/>
            <person name="Zhang H."/>
            <person name="Zhang X."/>
            <person name="Huang J."/>
            <person name="Zhang X."/>
            <person name="Sun H."/>
            <person name="Wang H."/>
        </authorList>
    </citation>
    <scope>NUCLEOTIDE SEQUENCE [LARGE SCALE GENOMIC DNA]</scope>
    <source>
        <strain evidence="7">TB1705</strain>
        <tissue evidence="7">Leaf</tissue>
    </source>
</reference>
<evidence type="ECO:0000256" key="5">
    <source>
        <dbReference type="ARBA" id="ARBA00022786"/>
    </source>
</evidence>
<evidence type="ECO:0000256" key="2">
    <source>
        <dbReference type="ARBA" id="ARBA00004906"/>
    </source>
</evidence>
<gene>
    <name evidence="7" type="ORF">GIB67_020277</name>
</gene>
<organism evidence="7 8">
    <name type="scientific">Kingdonia uniflora</name>
    <dbReference type="NCBI Taxonomy" id="39325"/>
    <lineage>
        <taxon>Eukaryota</taxon>
        <taxon>Viridiplantae</taxon>
        <taxon>Streptophyta</taxon>
        <taxon>Embryophyta</taxon>
        <taxon>Tracheophyta</taxon>
        <taxon>Spermatophyta</taxon>
        <taxon>Magnoliopsida</taxon>
        <taxon>Ranunculales</taxon>
        <taxon>Circaeasteraceae</taxon>
        <taxon>Kingdonia</taxon>
    </lineage>
</organism>
<evidence type="ECO:0000259" key="6">
    <source>
        <dbReference type="PROSITE" id="PS50011"/>
    </source>
</evidence>
<dbReference type="UniPathway" id="UPA00143"/>
<dbReference type="OrthoDB" id="4062651at2759"/>
<keyword evidence="4" id="KW-0808">Transferase</keyword>
<dbReference type="InterPro" id="IPR008271">
    <property type="entry name" value="Ser/Thr_kinase_AS"/>
</dbReference>
<evidence type="ECO:0000256" key="3">
    <source>
        <dbReference type="ARBA" id="ARBA00012483"/>
    </source>
</evidence>
<dbReference type="PROSITE" id="PS50011">
    <property type="entry name" value="PROTEIN_KINASE_DOM"/>
    <property type="match status" value="1"/>
</dbReference>
<dbReference type="AlphaFoldDB" id="A0A7J7P3S6"/>
<keyword evidence="8" id="KW-1185">Reference proteome</keyword>
<dbReference type="PROSITE" id="PS00108">
    <property type="entry name" value="PROTEIN_KINASE_ST"/>
    <property type="match status" value="1"/>
</dbReference>
<dbReference type="InterPro" id="IPR003613">
    <property type="entry name" value="Ubox_domain"/>
</dbReference>
<dbReference type="PANTHER" id="PTHR45647:SF100">
    <property type="entry name" value="U-BOX DOMAIN-CONTAINING PROTEIN 33"/>
    <property type="match status" value="1"/>
</dbReference>
<dbReference type="Gene3D" id="3.30.40.10">
    <property type="entry name" value="Zinc/RING finger domain, C3HC4 (zinc finger)"/>
    <property type="match status" value="1"/>
</dbReference>
<sequence length="294" mass="32715">MRHPNLVTLIGTCLEASTLVYEYLPNGSLEDRLVCKDDTPPLSWQTRIRISIEVCSTLIFLHSNNPKSILHSDLKPVNILLDANLTSKLSDFGTSCLSSKKDSKGTSRYMDPEFLKTGELTPSSDVYSFGIILLRLLTGRPALDIEIEVETALEKGKLGDILDASTRDWPFMLAEQLAHLALRCCSVNSKNSPDLGSEIWRVLEPIKVSVLPRGYSSSEIAHEATTAGLTLNWYETIQDPHIVVDSFTYEAEAIKGWIDDGQKSSPMKNLELAHCNLIPNLFICSAIPKWQQQP</sequence>
<dbReference type="SMART" id="SM00220">
    <property type="entry name" value="S_TKc"/>
    <property type="match status" value="1"/>
</dbReference>
<dbReference type="PANTHER" id="PTHR45647">
    <property type="entry name" value="OS02G0152300 PROTEIN"/>
    <property type="match status" value="1"/>
</dbReference>
<evidence type="ECO:0000256" key="1">
    <source>
        <dbReference type="ARBA" id="ARBA00000900"/>
    </source>
</evidence>
<dbReference type="EMBL" id="JACGCM010000304">
    <property type="protein sequence ID" value="KAF6174095.1"/>
    <property type="molecule type" value="Genomic_DNA"/>
</dbReference>
<dbReference type="Pfam" id="PF04564">
    <property type="entry name" value="U-box"/>
    <property type="match status" value="1"/>
</dbReference>
<name>A0A7J7P3S6_9MAGN</name>
<dbReference type="InterPro" id="IPR051348">
    <property type="entry name" value="U-box_ubiquitin_ligases"/>
</dbReference>
<dbReference type="InterPro" id="IPR011009">
    <property type="entry name" value="Kinase-like_dom_sf"/>
</dbReference>
<dbReference type="GO" id="GO:0005524">
    <property type="term" value="F:ATP binding"/>
    <property type="evidence" value="ECO:0007669"/>
    <property type="project" value="InterPro"/>
</dbReference>
<dbReference type="InterPro" id="IPR013083">
    <property type="entry name" value="Znf_RING/FYVE/PHD"/>
</dbReference>
<proteinExistence type="predicted"/>
<dbReference type="SMART" id="SM00504">
    <property type="entry name" value="Ubox"/>
    <property type="match status" value="1"/>
</dbReference>
<dbReference type="Gene3D" id="1.10.510.10">
    <property type="entry name" value="Transferase(Phosphotransferase) domain 1"/>
    <property type="match status" value="1"/>
</dbReference>
<keyword evidence="5" id="KW-0833">Ubl conjugation pathway</keyword>
<dbReference type="EC" id="2.3.2.27" evidence="3"/>
<feature type="domain" description="Protein kinase" evidence="6">
    <location>
        <begin position="1"/>
        <end position="207"/>
    </location>
</feature>
<dbReference type="Pfam" id="PF00069">
    <property type="entry name" value="Pkinase"/>
    <property type="match status" value="1"/>
</dbReference>
<dbReference type="SUPFAM" id="SSF56112">
    <property type="entry name" value="Protein kinase-like (PK-like)"/>
    <property type="match status" value="1"/>
</dbReference>
<accession>A0A7J7P3S6</accession>
<evidence type="ECO:0000256" key="4">
    <source>
        <dbReference type="ARBA" id="ARBA00022679"/>
    </source>
</evidence>
<dbReference type="GO" id="GO:0061630">
    <property type="term" value="F:ubiquitin protein ligase activity"/>
    <property type="evidence" value="ECO:0007669"/>
    <property type="project" value="UniProtKB-EC"/>
</dbReference>
<comment type="pathway">
    <text evidence="2">Protein modification; protein ubiquitination.</text>
</comment>
<dbReference type="Proteomes" id="UP000541444">
    <property type="component" value="Unassembled WGS sequence"/>
</dbReference>
<dbReference type="GO" id="GO:0004672">
    <property type="term" value="F:protein kinase activity"/>
    <property type="evidence" value="ECO:0007669"/>
    <property type="project" value="InterPro"/>
</dbReference>